<reference evidence="1" key="1">
    <citation type="journal article" date="2019" name="Sci. Rep.">
        <title>Draft genome of Tanacetum cinerariifolium, the natural source of mosquito coil.</title>
        <authorList>
            <person name="Yamashiro T."/>
            <person name="Shiraishi A."/>
            <person name="Satake H."/>
            <person name="Nakayama K."/>
        </authorList>
    </citation>
    <scope>NUCLEOTIDE SEQUENCE</scope>
</reference>
<accession>A0A699RES3</accession>
<dbReference type="EMBL" id="BKCJ011079637">
    <property type="protein sequence ID" value="GFC81404.1"/>
    <property type="molecule type" value="Genomic_DNA"/>
</dbReference>
<protein>
    <submittedName>
        <fullName evidence="1">Probable mediator of RNA polymerase II transcription subunit 26b isoform X1</fullName>
    </submittedName>
</protein>
<evidence type="ECO:0000313" key="1">
    <source>
        <dbReference type="EMBL" id="GFC81404.1"/>
    </source>
</evidence>
<dbReference type="AlphaFoldDB" id="A0A699RES3"/>
<name>A0A699RES3_TANCI</name>
<organism evidence="1">
    <name type="scientific">Tanacetum cinerariifolium</name>
    <name type="common">Dalmatian daisy</name>
    <name type="synonym">Chrysanthemum cinerariifolium</name>
    <dbReference type="NCBI Taxonomy" id="118510"/>
    <lineage>
        <taxon>Eukaryota</taxon>
        <taxon>Viridiplantae</taxon>
        <taxon>Streptophyta</taxon>
        <taxon>Embryophyta</taxon>
        <taxon>Tracheophyta</taxon>
        <taxon>Spermatophyta</taxon>
        <taxon>Magnoliopsida</taxon>
        <taxon>eudicotyledons</taxon>
        <taxon>Gunneridae</taxon>
        <taxon>Pentapetalae</taxon>
        <taxon>asterids</taxon>
        <taxon>campanulids</taxon>
        <taxon>Asterales</taxon>
        <taxon>Asteraceae</taxon>
        <taxon>Asteroideae</taxon>
        <taxon>Anthemideae</taxon>
        <taxon>Anthemidinae</taxon>
        <taxon>Tanacetum</taxon>
    </lineage>
</organism>
<dbReference type="PANTHER" id="PTHR46554">
    <property type="entry name" value="MEDIATOR OF RNA POLYMERASE II TRANSCRIPTION SUBUNIT 26A-RELATED"/>
    <property type="match status" value="1"/>
</dbReference>
<sequence>MEEWKNFIGNANVDVFNVLKNAIKVAASDHPNEFRTMRDKIVEMLFSCELINYCGGGDMSFKKKSMKVSCEVQDEMTDKVLRIKAILDKSKIDDESKNSRVELPLME</sequence>
<dbReference type="PANTHER" id="PTHR46554:SF5">
    <property type="entry name" value="OS10G0327400 PROTEIN"/>
    <property type="match status" value="1"/>
</dbReference>
<gene>
    <name evidence="1" type="ORF">Tci_853374</name>
</gene>
<comment type="caution">
    <text evidence="1">The sequence shown here is derived from an EMBL/GenBank/DDBJ whole genome shotgun (WGS) entry which is preliminary data.</text>
</comment>
<proteinExistence type="predicted"/>
<feature type="non-terminal residue" evidence="1">
    <location>
        <position position="107"/>
    </location>
</feature>